<evidence type="ECO:0000256" key="8">
    <source>
        <dbReference type="PIRSR" id="PIRSR000197-1"/>
    </source>
</evidence>
<dbReference type="Pfam" id="PF00171">
    <property type="entry name" value="Aldedh"/>
    <property type="match status" value="1"/>
</dbReference>
<feature type="active site" evidence="8">
    <location>
        <position position="765"/>
    </location>
</feature>
<dbReference type="EC" id="1.2.1.88" evidence="2"/>
<evidence type="ECO:0000256" key="2">
    <source>
        <dbReference type="ARBA" id="ARBA00012884"/>
    </source>
</evidence>
<dbReference type="Proteomes" id="UP000051276">
    <property type="component" value="Unassembled WGS sequence"/>
</dbReference>
<dbReference type="PROSITE" id="PS00070">
    <property type="entry name" value="ALDEHYDE_DEHYDR_CYS"/>
    <property type="match status" value="1"/>
</dbReference>
<protein>
    <recommendedName>
        <fullName evidence="5">L-glutamate gamma-semialdehyde dehydrogenase</fullName>
        <ecNumber evidence="2">1.2.1.88</ecNumber>
    </recommendedName>
    <alternativeName>
        <fullName evidence="5">L-glutamate gamma-semialdehyde dehydrogenase</fullName>
    </alternativeName>
</protein>
<dbReference type="EMBL" id="LDXT01000074">
    <property type="protein sequence ID" value="KRT55729.1"/>
    <property type="molecule type" value="Genomic_DNA"/>
</dbReference>
<dbReference type="NCBIfam" id="TIGR01237">
    <property type="entry name" value="D1pyr5carbox2"/>
    <property type="match status" value="1"/>
</dbReference>
<dbReference type="AlphaFoldDB" id="A0A0T5YZ34"/>
<accession>A0A0T5YZ34</accession>
<evidence type="ECO:0000256" key="3">
    <source>
        <dbReference type="ARBA" id="ARBA00023002"/>
    </source>
</evidence>
<keyword evidence="4" id="KW-0520">NAD</keyword>
<dbReference type="InterPro" id="IPR002872">
    <property type="entry name" value="Proline_DH_dom"/>
</dbReference>
<sequence length="973" mass="107526">MHTTPSNPQTDQEARIRQHGDALLQAAEAFEPHNPVSHWLQSLLSRLHQNPDFRIRALRFVDLLPALQDDAEVVRLFDEYFSDAQEFPLPRLGRLAIRSGRLLGPHQLAAAIRKAIGLLSRQFMAGREPTTIRENLSGLQRQGRLVSLDLLGELTLSHREADDYLNGYLQLLDVLSVQPDQSLQLSLKPSSLLPRLLPERVTANTEVMVQRLRPLLLKARRQGVAVTLDMEDSERRPVILALFERLLFDPEFCDWDGLGIALQAYLRQGGEDLEQLIELAGRRQMPFAIRLVRGAYWDQELVKARQNGWPIPVWQQQAETDRHYEACLQRLLAAAPGVYPAIASHNLRSLALGMAEVERLGLATEQFEFQMLYGMSTSYQQALVKLGYRLRTYLPFGEPIPGMAYLVRRLLENASSQSMARWQVTSEDAASCFAPPKVETRLPAERPEAGFQNTPLRSWLKPDECQAFQHAIDQVRGQLGHHYPLLIDGEWRDTAACIESFNPADRAQLVGTTACASQEDADRAIRAAEAAFPSWRERPAESRAKLLRKSADLLAQRRDEFAAWQILEAGKGWREADADVCEAIDFLRFYADEAERLAAGASVELPGEHNRHFYQPRGVGVVIPPWNFPLAIVTGMLSATLVTGNCAILKPASDTPVIAARLVDLMQQAGFPAGVMNFLPGPGEVVGDYLVRHPAVHLIAFTGSQAVGQGILRLAAEPRPGQRHIKRVIAELGGKNAIIVDQSADPDEAIDGILKSAFGFQGQKCSACSRVILVGDQYAHFSRRLCEAAESLIMADPTDSACDIGPVINAAAESRIQQAIKQGRQAGRSLYRMESRGFESGHYVGPTLFGEVDPNSPLAQEEIFGPVLALLPAQDLDQALALANSTRYALTGGVYSRSPANLERAAREFRVGNLYLNRGITGALVSRQPFGGFAMSGIGSKAGGRDYLLQFMEPRCITENTLRRGVAPLSEAP</sequence>
<keyword evidence="3 10" id="KW-0560">Oxidoreductase</keyword>
<dbReference type="GO" id="GO:0003842">
    <property type="term" value="F:L-glutamate gamma-semialdehyde dehydrogenase activity"/>
    <property type="evidence" value="ECO:0007669"/>
    <property type="project" value="UniProtKB-EC"/>
</dbReference>
<evidence type="ECO:0000256" key="7">
    <source>
        <dbReference type="ARBA" id="ARBA00061617"/>
    </source>
</evidence>
<feature type="active site" evidence="8 9">
    <location>
        <position position="731"/>
    </location>
</feature>
<evidence type="ECO:0000313" key="15">
    <source>
        <dbReference type="EMBL" id="KRT57805.1"/>
    </source>
</evidence>
<organism evidence="14 17">
    <name type="scientific">endosymbiont of Ridgeia piscesae</name>
    <dbReference type="NCBI Taxonomy" id="54398"/>
    <lineage>
        <taxon>Bacteria</taxon>
        <taxon>Pseudomonadati</taxon>
        <taxon>Pseudomonadota</taxon>
        <taxon>Gammaproteobacteria</taxon>
        <taxon>sulfur-oxidizing symbionts</taxon>
    </lineage>
</organism>
<evidence type="ECO:0000313" key="17">
    <source>
        <dbReference type="Proteomes" id="UP000051634"/>
    </source>
</evidence>
<dbReference type="Proteomes" id="UP000051634">
    <property type="component" value="Unassembled WGS sequence"/>
</dbReference>
<evidence type="ECO:0000256" key="1">
    <source>
        <dbReference type="ARBA" id="ARBA00004786"/>
    </source>
</evidence>
<evidence type="ECO:0000256" key="6">
    <source>
        <dbReference type="ARBA" id="ARBA00048142"/>
    </source>
</evidence>
<dbReference type="GO" id="GO:0003700">
    <property type="term" value="F:DNA-binding transcription factor activity"/>
    <property type="evidence" value="ECO:0007669"/>
    <property type="project" value="InterPro"/>
</dbReference>
<dbReference type="PANTHER" id="PTHR42862:SF1">
    <property type="entry name" value="DELTA-1-PYRROLINE-5-CARBOXYLATE DEHYDROGENASE 2, ISOFORM A-RELATED"/>
    <property type="match status" value="1"/>
</dbReference>
<evidence type="ECO:0000313" key="14">
    <source>
        <dbReference type="EMBL" id="KRT55729.1"/>
    </source>
</evidence>
<dbReference type="InterPro" id="IPR050485">
    <property type="entry name" value="Proline_metab_enzyme"/>
</dbReference>
<dbReference type="PATRIC" id="fig|54398.3.peg.2425"/>
<proteinExistence type="inferred from homology"/>
<dbReference type="STRING" id="54398.Ga0074115_12336"/>
<evidence type="ECO:0000256" key="9">
    <source>
        <dbReference type="PROSITE-ProRule" id="PRU10007"/>
    </source>
</evidence>
<keyword evidence="17" id="KW-1185">Reference proteome</keyword>
<dbReference type="InterPro" id="IPR016162">
    <property type="entry name" value="Ald_DH_N"/>
</dbReference>
<dbReference type="GO" id="GO:0004657">
    <property type="term" value="F:proline dehydrogenase activity"/>
    <property type="evidence" value="ECO:0007669"/>
    <property type="project" value="InterPro"/>
</dbReference>
<dbReference type="InterPro" id="IPR016163">
    <property type="entry name" value="Ald_DH_C"/>
</dbReference>
<dbReference type="Pfam" id="PF01619">
    <property type="entry name" value="Pro_dh"/>
    <property type="match status" value="1"/>
</dbReference>
<dbReference type="Pfam" id="PF18083">
    <property type="entry name" value="PutA_N"/>
    <property type="match status" value="1"/>
</dbReference>
<dbReference type="InterPro" id="IPR025703">
    <property type="entry name" value="Bifunct_PutA"/>
</dbReference>
<reference evidence="16 17" key="1">
    <citation type="submission" date="2015-11" db="EMBL/GenBank/DDBJ databases">
        <title>The genome of Candidatus Endoriftia persephone in Ridgeia piscesae and population structure of the North Eastern Pacific vestimentiferan symbionts.</title>
        <authorList>
            <person name="Perez M."/>
            <person name="Juniper K.S."/>
        </authorList>
    </citation>
    <scope>NUCLEOTIDE SEQUENCE [LARGE SCALE GENOMIC DNA]</scope>
    <source>
        <strain evidence="15">Ind10</strain>
        <strain evidence="14">Ind11</strain>
    </source>
</reference>
<evidence type="ECO:0000256" key="10">
    <source>
        <dbReference type="RuleBase" id="RU003345"/>
    </source>
</evidence>
<evidence type="ECO:0000259" key="13">
    <source>
        <dbReference type="Pfam" id="PF18083"/>
    </source>
</evidence>
<dbReference type="GO" id="GO:0010133">
    <property type="term" value="P:L-proline catabolic process to L-glutamate"/>
    <property type="evidence" value="ECO:0007669"/>
    <property type="project" value="InterPro"/>
</dbReference>
<dbReference type="FunFam" id="3.40.605.10:FF:000045">
    <property type="entry name" value="1-pyrroline-5-carboxylate dehydrogenase 1"/>
    <property type="match status" value="1"/>
</dbReference>
<dbReference type="RefSeq" id="WP_158294674.1">
    <property type="nucleotide sequence ID" value="NZ_KQ556890.1"/>
</dbReference>
<comment type="pathway">
    <text evidence="1">Amino-acid degradation; L-proline degradation into L-glutamate; L-glutamate from L-proline: step 2/2.</text>
</comment>
<dbReference type="SUPFAM" id="SSF51730">
    <property type="entry name" value="FAD-linked oxidoreductase"/>
    <property type="match status" value="1"/>
</dbReference>
<feature type="domain" description="Proline dehydrogenase" evidence="12">
    <location>
        <begin position="134"/>
        <end position="419"/>
    </location>
</feature>
<gene>
    <name evidence="14" type="ORF">Ga0074115_12336</name>
    <name evidence="15" type="ORF">Ga0076813_122111</name>
</gene>
<comment type="caution">
    <text evidence="14">The sequence shown here is derived from an EMBL/GenBank/DDBJ whole genome shotgun (WGS) entry which is preliminary data.</text>
</comment>
<evidence type="ECO:0000259" key="11">
    <source>
        <dbReference type="Pfam" id="PF00171"/>
    </source>
</evidence>
<name>A0A0T5YZ34_9GAMM</name>
<dbReference type="InterPro" id="IPR015590">
    <property type="entry name" value="Aldehyde_DH_dom"/>
</dbReference>
<dbReference type="FunFam" id="3.40.309.10:FF:000005">
    <property type="entry name" value="1-pyrroline-5-carboxylate dehydrogenase 1"/>
    <property type="match status" value="1"/>
</dbReference>
<dbReference type="EMBL" id="LMXI01000473">
    <property type="protein sequence ID" value="KRT57805.1"/>
    <property type="molecule type" value="Genomic_DNA"/>
</dbReference>
<evidence type="ECO:0000259" key="12">
    <source>
        <dbReference type="Pfam" id="PF01619"/>
    </source>
</evidence>
<dbReference type="Gene3D" id="3.40.605.10">
    <property type="entry name" value="Aldehyde Dehydrogenase, Chain A, domain 1"/>
    <property type="match status" value="1"/>
</dbReference>
<comment type="catalytic activity">
    <reaction evidence="6">
        <text>L-glutamate 5-semialdehyde + NAD(+) + H2O = L-glutamate + NADH + 2 H(+)</text>
        <dbReference type="Rhea" id="RHEA:30235"/>
        <dbReference type="ChEBI" id="CHEBI:15377"/>
        <dbReference type="ChEBI" id="CHEBI:15378"/>
        <dbReference type="ChEBI" id="CHEBI:29985"/>
        <dbReference type="ChEBI" id="CHEBI:57540"/>
        <dbReference type="ChEBI" id="CHEBI:57945"/>
        <dbReference type="ChEBI" id="CHEBI:58066"/>
        <dbReference type="EC" id="1.2.1.88"/>
    </reaction>
</comment>
<dbReference type="GO" id="GO:0009898">
    <property type="term" value="C:cytoplasmic side of plasma membrane"/>
    <property type="evidence" value="ECO:0007669"/>
    <property type="project" value="TreeGrafter"/>
</dbReference>
<evidence type="ECO:0000313" key="16">
    <source>
        <dbReference type="Proteomes" id="UP000051276"/>
    </source>
</evidence>
<dbReference type="InterPro" id="IPR029510">
    <property type="entry name" value="Ald_DH_CS_GLU"/>
</dbReference>
<evidence type="ECO:0000256" key="4">
    <source>
        <dbReference type="ARBA" id="ARBA00023027"/>
    </source>
</evidence>
<dbReference type="CDD" id="cd07124">
    <property type="entry name" value="ALDH_PutA-P5CDH-RocA"/>
    <property type="match status" value="1"/>
</dbReference>
<dbReference type="PROSITE" id="PS00687">
    <property type="entry name" value="ALDEHYDE_DEHYDR_GLU"/>
    <property type="match status" value="1"/>
</dbReference>
<feature type="domain" description="Proline utilization A N-terminal" evidence="13">
    <location>
        <begin position="13"/>
        <end position="123"/>
    </location>
</feature>
<dbReference type="InterPro" id="IPR005932">
    <property type="entry name" value="RocA"/>
</dbReference>
<dbReference type="SUPFAM" id="SSF53720">
    <property type="entry name" value="ALDH-like"/>
    <property type="match status" value="1"/>
</dbReference>
<dbReference type="Gene3D" id="3.20.20.220">
    <property type="match status" value="1"/>
</dbReference>
<dbReference type="InterPro" id="IPR029041">
    <property type="entry name" value="FAD-linked_oxidoreductase-like"/>
</dbReference>
<feature type="domain" description="Aldehyde dehydrogenase" evidence="11">
    <location>
        <begin position="493"/>
        <end position="955"/>
    </location>
</feature>
<dbReference type="PANTHER" id="PTHR42862">
    <property type="entry name" value="DELTA-1-PYRROLINE-5-CARBOXYLATE DEHYDROGENASE 1, ISOFORM A-RELATED"/>
    <property type="match status" value="1"/>
</dbReference>
<evidence type="ECO:0000256" key="5">
    <source>
        <dbReference type="ARBA" id="ARBA00032259"/>
    </source>
</evidence>
<dbReference type="PIRSF" id="PIRSF000197">
    <property type="entry name" value="Bifunct_PutA"/>
    <property type="match status" value="1"/>
</dbReference>
<comment type="similarity">
    <text evidence="7">Belongs to the aldehyde dehydrogenase family. RocA subfamily.</text>
</comment>
<dbReference type="Gene3D" id="3.40.309.10">
    <property type="entry name" value="Aldehyde Dehydrogenase, Chain A, domain 2"/>
    <property type="match status" value="1"/>
</dbReference>
<dbReference type="InterPro" id="IPR041514">
    <property type="entry name" value="PutA_N"/>
</dbReference>
<dbReference type="InterPro" id="IPR016161">
    <property type="entry name" value="Ald_DH/histidinol_DH"/>
</dbReference>
<dbReference type="InterPro" id="IPR016160">
    <property type="entry name" value="Ald_DH_CS_CYS"/>
</dbReference>